<evidence type="ECO:0000259" key="10">
    <source>
        <dbReference type="Pfam" id="PF01011"/>
    </source>
</evidence>
<comment type="caution">
    <text evidence="11">The sequence shown here is derived from an EMBL/GenBank/DDBJ whole genome shotgun (WGS) entry which is preliminary data.</text>
</comment>
<evidence type="ECO:0000313" key="12">
    <source>
        <dbReference type="Proteomes" id="UP000571084"/>
    </source>
</evidence>
<evidence type="ECO:0000256" key="1">
    <source>
        <dbReference type="ARBA" id="ARBA00008156"/>
    </source>
</evidence>
<feature type="chain" id="PRO_5032597275" evidence="9">
    <location>
        <begin position="31"/>
        <end position="567"/>
    </location>
</feature>
<dbReference type="GO" id="GO:0005509">
    <property type="term" value="F:calcium ion binding"/>
    <property type="evidence" value="ECO:0007669"/>
    <property type="project" value="InterPro"/>
</dbReference>
<keyword evidence="7" id="KW-0106">Calcium</keyword>
<evidence type="ECO:0000256" key="3">
    <source>
        <dbReference type="ARBA" id="ARBA00022891"/>
    </source>
</evidence>
<dbReference type="Proteomes" id="UP000571084">
    <property type="component" value="Unassembled WGS sequence"/>
</dbReference>
<dbReference type="RefSeq" id="WP_260326439.1">
    <property type="nucleotide sequence ID" value="NZ_JACHHQ010000006.1"/>
</dbReference>
<dbReference type="GO" id="GO:0052934">
    <property type="term" value="F:alcohol dehydrogenase (cytochrome c) activity"/>
    <property type="evidence" value="ECO:0007669"/>
    <property type="project" value="UniProtKB-EC"/>
</dbReference>
<dbReference type="SMART" id="SM00564">
    <property type="entry name" value="PQQ"/>
    <property type="match status" value="5"/>
</dbReference>
<gene>
    <name evidence="11" type="ORF">HNR39_003008</name>
</gene>
<dbReference type="Gene3D" id="2.140.10.10">
    <property type="entry name" value="Quinoprotein alcohol dehydrogenase-like superfamily"/>
    <property type="match status" value="1"/>
</dbReference>
<name>A0A840RXM1_9BURK</name>
<sequence>MTGQMKCRKTVRSLGLLAVLCAIGTLPLNAQTLENLSADSAHPENVLTYGMGYEQQRFSTLKQINKKNVKKLVPVWALSMENDSGEQAQPLVMDGVMYVSDAKWTVAIDALSGKQIWRTAVDFDPDTPRVVCCGVSNKGVALYNGMVFRGTLDANMVALDQKTGKEIWKTKVSDWKDGYSITGAPLVANGVLMTGVSGADFGVRGFVDGYDPATGKQLWRRYTTAAPDEKGGDTWTVENAYKTGGASTWLTGSYDPVLDLVYWGTGNAAPWNPNSRRGDSLYAASVIAMRPKTGEIVWHYQFTPNDMFDFDATSEMILGDLKIGGKPRNVLMQLDRNGFAYVLDRANGKLLAANPYGKVNWASHIDMETGRPVETGIAKSLRNGESAEIWPSIIGTKNWAHAAFNPHTGLLYANTLHMSSSYKLDTVAPYKPGMRWLGVKDVKIAFEPDAPHGFMAAIDPMTGIAKWKVPLNDSANWSSMLATAGSLIFTGRHSGEFIALDADTGKTIWQFQTSSGINASPITWSMNGKQYVTVMSGFGGLGKRWVGPSAKNIPQGGSVWTFALAND</sequence>
<feature type="active site" description="Proton acceptor" evidence="5">
    <location>
        <position position="309"/>
    </location>
</feature>
<dbReference type="PANTHER" id="PTHR32303">
    <property type="entry name" value="QUINOPROTEIN ALCOHOL DEHYDROGENASE (CYTOCHROME C)"/>
    <property type="match status" value="1"/>
</dbReference>
<feature type="disulfide bond" evidence="8">
    <location>
        <begin position="132"/>
        <end position="133"/>
    </location>
</feature>
<keyword evidence="3 6" id="KW-0634">PQQ</keyword>
<organism evidence="11 12">
    <name type="scientific">Glaciimonas immobilis</name>
    <dbReference type="NCBI Taxonomy" id="728004"/>
    <lineage>
        <taxon>Bacteria</taxon>
        <taxon>Pseudomonadati</taxon>
        <taxon>Pseudomonadota</taxon>
        <taxon>Betaproteobacteria</taxon>
        <taxon>Burkholderiales</taxon>
        <taxon>Oxalobacteraceae</taxon>
        <taxon>Glaciimonas</taxon>
    </lineage>
</organism>
<feature type="binding site" evidence="6">
    <location>
        <position position="182"/>
    </location>
    <ligand>
        <name>pyrroloquinoline quinone</name>
        <dbReference type="ChEBI" id="CHEBI:58442"/>
    </ligand>
</feature>
<proteinExistence type="inferred from homology"/>
<dbReference type="AlphaFoldDB" id="A0A840RXM1"/>
<evidence type="ECO:0000313" key="11">
    <source>
        <dbReference type="EMBL" id="MBB5201159.1"/>
    </source>
</evidence>
<dbReference type="GO" id="GO:0016020">
    <property type="term" value="C:membrane"/>
    <property type="evidence" value="ECO:0007669"/>
    <property type="project" value="InterPro"/>
</dbReference>
<comment type="cofactor">
    <cofactor evidence="6">
        <name>pyrroloquinoline quinone</name>
        <dbReference type="ChEBI" id="CHEBI:58442"/>
    </cofactor>
    <text evidence="6">Binds 1 PQQ group per subunit.</text>
</comment>
<feature type="binding site" evidence="7">
    <location>
        <position position="309"/>
    </location>
    <ligand>
        <name>Ca(2+)</name>
        <dbReference type="ChEBI" id="CHEBI:29108"/>
    </ligand>
</feature>
<evidence type="ECO:0000256" key="4">
    <source>
        <dbReference type="ARBA" id="ARBA00023002"/>
    </source>
</evidence>
<feature type="domain" description="Pyrrolo-quinoline quinone repeat" evidence="10">
    <location>
        <begin position="388"/>
        <end position="532"/>
    </location>
</feature>
<feature type="binding site" evidence="7">
    <location>
        <position position="267"/>
    </location>
    <ligand>
        <name>Ca(2+)</name>
        <dbReference type="ChEBI" id="CHEBI:29108"/>
    </ligand>
</feature>
<evidence type="ECO:0000256" key="8">
    <source>
        <dbReference type="PIRSR" id="PIRSR617512-4"/>
    </source>
</evidence>
<protein>
    <submittedName>
        <fullName evidence="11">Alcohol dehydrogenase (Cytochrome c)</fullName>
        <ecNumber evidence="11">1.1.2.8</ecNumber>
    </submittedName>
</protein>
<dbReference type="NCBIfam" id="TIGR03075">
    <property type="entry name" value="PQQ_enz_alc_DH"/>
    <property type="match status" value="1"/>
</dbReference>
<feature type="signal peptide" evidence="9">
    <location>
        <begin position="1"/>
        <end position="30"/>
    </location>
</feature>
<keyword evidence="9" id="KW-0732">Signal</keyword>
<accession>A0A840RXM1</accession>
<feature type="domain" description="Pyrrolo-quinoline quinone repeat" evidence="10">
    <location>
        <begin position="48"/>
        <end position="351"/>
    </location>
</feature>
<keyword evidence="2 7" id="KW-0479">Metal-binding</keyword>
<dbReference type="InterPro" id="IPR017512">
    <property type="entry name" value="PQQ_MeOH/EtOH_DH"/>
</dbReference>
<keyword evidence="4 11" id="KW-0560">Oxidoreductase</keyword>
<comment type="similarity">
    <text evidence="1">Belongs to the bacterial PQQ dehydrogenase family.</text>
</comment>
<dbReference type="SUPFAM" id="SSF50998">
    <property type="entry name" value="Quinoprotein alcohol dehydrogenase-like"/>
    <property type="match status" value="1"/>
</dbReference>
<dbReference type="EMBL" id="JACHHQ010000006">
    <property type="protein sequence ID" value="MBB5201159.1"/>
    <property type="molecule type" value="Genomic_DNA"/>
</dbReference>
<dbReference type="Pfam" id="PF01011">
    <property type="entry name" value="PQQ"/>
    <property type="match status" value="2"/>
</dbReference>
<dbReference type="InterPro" id="IPR018391">
    <property type="entry name" value="PQQ_b-propeller_rpt"/>
</dbReference>
<keyword evidence="8" id="KW-1015">Disulfide bond</keyword>
<evidence type="ECO:0000256" key="7">
    <source>
        <dbReference type="PIRSR" id="PIRSR617512-3"/>
    </source>
</evidence>
<dbReference type="InterPro" id="IPR011047">
    <property type="entry name" value="Quinoprotein_ADH-like_sf"/>
</dbReference>
<keyword evidence="12" id="KW-1185">Reference proteome</keyword>
<evidence type="ECO:0000256" key="5">
    <source>
        <dbReference type="PIRSR" id="PIRSR617512-1"/>
    </source>
</evidence>
<dbReference type="EC" id="1.1.2.8" evidence="11"/>
<feature type="binding site" evidence="6">
    <location>
        <begin position="198"/>
        <end position="199"/>
    </location>
    <ligand>
        <name>pyrroloquinoline quinone</name>
        <dbReference type="ChEBI" id="CHEBI:58442"/>
    </ligand>
</feature>
<evidence type="ECO:0000256" key="2">
    <source>
        <dbReference type="ARBA" id="ARBA00022723"/>
    </source>
</evidence>
<evidence type="ECO:0000256" key="9">
    <source>
        <dbReference type="SAM" id="SignalP"/>
    </source>
</evidence>
<dbReference type="PANTHER" id="PTHR32303:SF20">
    <property type="entry name" value="QUINOPROTEIN ETHANOL DEHYDROGENASE"/>
    <property type="match status" value="1"/>
</dbReference>
<dbReference type="InterPro" id="IPR002372">
    <property type="entry name" value="PQQ_rpt_dom"/>
</dbReference>
<reference evidence="11 12" key="1">
    <citation type="submission" date="2020-08" db="EMBL/GenBank/DDBJ databases">
        <title>Genomic Encyclopedia of Type Strains, Phase IV (KMG-IV): sequencing the most valuable type-strain genomes for metagenomic binning, comparative biology and taxonomic classification.</title>
        <authorList>
            <person name="Goeker M."/>
        </authorList>
    </citation>
    <scope>NUCLEOTIDE SEQUENCE [LARGE SCALE GENOMIC DNA]</scope>
    <source>
        <strain evidence="11 12">DSM 23240</strain>
    </source>
</reference>
<comment type="cofactor">
    <cofactor evidence="7">
        <name>Ca(2+)</name>
        <dbReference type="ChEBI" id="CHEBI:29108"/>
    </cofactor>
    <text evidence="7">Binds 1 Ca(2+) ion per subunit.</text>
</comment>
<feature type="binding site" evidence="6">
    <location>
        <begin position="398"/>
        <end position="399"/>
    </location>
    <ligand>
        <name>pyrroloquinoline quinone</name>
        <dbReference type="ChEBI" id="CHEBI:58442"/>
    </ligand>
</feature>
<evidence type="ECO:0000256" key="6">
    <source>
        <dbReference type="PIRSR" id="PIRSR617512-2"/>
    </source>
</evidence>